<evidence type="ECO:0000256" key="1">
    <source>
        <dbReference type="SAM" id="Phobius"/>
    </source>
</evidence>
<feature type="transmembrane region" description="Helical" evidence="1">
    <location>
        <begin position="173"/>
        <end position="194"/>
    </location>
</feature>
<gene>
    <name evidence="2" type="ORF">DCHRY22_LOCUS7490</name>
</gene>
<keyword evidence="1" id="KW-1133">Transmembrane helix</keyword>
<accession>A0A8J2VSZ5</accession>
<organism evidence="2 3">
    <name type="scientific">Danaus chrysippus</name>
    <name type="common">African queen</name>
    <dbReference type="NCBI Taxonomy" id="151541"/>
    <lineage>
        <taxon>Eukaryota</taxon>
        <taxon>Metazoa</taxon>
        <taxon>Ecdysozoa</taxon>
        <taxon>Arthropoda</taxon>
        <taxon>Hexapoda</taxon>
        <taxon>Insecta</taxon>
        <taxon>Pterygota</taxon>
        <taxon>Neoptera</taxon>
        <taxon>Endopterygota</taxon>
        <taxon>Lepidoptera</taxon>
        <taxon>Glossata</taxon>
        <taxon>Ditrysia</taxon>
        <taxon>Papilionoidea</taxon>
        <taxon>Nymphalidae</taxon>
        <taxon>Danainae</taxon>
        <taxon>Danaini</taxon>
        <taxon>Danaina</taxon>
        <taxon>Danaus</taxon>
        <taxon>Anosia</taxon>
    </lineage>
</organism>
<keyword evidence="3" id="KW-1185">Reference proteome</keyword>
<keyword evidence="1" id="KW-0472">Membrane</keyword>
<dbReference type="EMBL" id="CAKASE010000057">
    <property type="protein sequence ID" value="CAG9566924.1"/>
    <property type="molecule type" value="Genomic_DNA"/>
</dbReference>
<evidence type="ECO:0000313" key="3">
    <source>
        <dbReference type="Proteomes" id="UP000789524"/>
    </source>
</evidence>
<dbReference type="AlphaFoldDB" id="A0A8J2VSZ5"/>
<sequence>MVSSVRLRHHLDAQFRSDSRVFRQPRVIQVNRDAATMMDDEASVSGMGNVTEPPCSSDFESNVNQSTHFRSRTFSDGFIRNTSLELLLGVDCEACLALAAQQHCINEPNTEQDFDLCYDRLRTSNIDTSQKNVKGRNFDINDELMPRNPPLVKYSTLDNRSRCRSLTAWHRRWCCVAILVLVAGTACVAGPLALRAPPGAPLHEDSSASQKDYYTTPHLLMDITIYRGI</sequence>
<dbReference type="OrthoDB" id="445695at2759"/>
<name>A0A8J2VSZ5_9NEOP</name>
<evidence type="ECO:0000313" key="2">
    <source>
        <dbReference type="EMBL" id="CAG9566924.1"/>
    </source>
</evidence>
<dbReference type="Proteomes" id="UP000789524">
    <property type="component" value="Unassembled WGS sequence"/>
</dbReference>
<comment type="caution">
    <text evidence="2">The sequence shown here is derived from an EMBL/GenBank/DDBJ whole genome shotgun (WGS) entry which is preliminary data.</text>
</comment>
<proteinExistence type="predicted"/>
<protein>
    <submittedName>
        <fullName evidence="2">(African queen) hypothetical protein</fullName>
    </submittedName>
</protein>
<reference evidence="2" key="1">
    <citation type="submission" date="2021-09" db="EMBL/GenBank/DDBJ databases">
        <authorList>
            <person name="Martin H S."/>
        </authorList>
    </citation>
    <scope>NUCLEOTIDE SEQUENCE</scope>
</reference>
<keyword evidence="1" id="KW-0812">Transmembrane</keyword>